<organism evidence="9 10">
    <name type="scientific">Nonlabens tegetincola</name>
    <dbReference type="NCBI Taxonomy" id="323273"/>
    <lineage>
        <taxon>Bacteria</taxon>
        <taxon>Pseudomonadati</taxon>
        <taxon>Bacteroidota</taxon>
        <taxon>Flavobacteriia</taxon>
        <taxon>Flavobacteriales</taxon>
        <taxon>Flavobacteriaceae</taxon>
        <taxon>Nonlabens</taxon>
    </lineage>
</organism>
<accession>A0A090Q048</accession>
<dbReference type="EC" id="5.6.2.1" evidence="3"/>
<keyword evidence="6" id="KW-0413">Isomerase</keyword>
<feature type="domain" description="DNA topoisomerase IB N-terminal" evidence="8">
    <location>
        <begin position="42"/>
        <end position="90"/>
    </location>
</feature>
<comment type="caution">
    <text evidence="9">The sequence shown here is derived from an EMBL/GenBank/DDBJ whole genome shotgun (WGS) entry which is preliminary data.</text>
</comment>
<evidence type="ECO:0000256" key="2">
    <source>
        <dbReference type="ARBA" id="ARBA00006645"/>
    </source>
</evidence>
<dbReference type="GO" id="GO:0006265">
    <property type="term" value="P:DNA topological change"/>
    <property type="evidence" value="ECO:0007669"/>
    <property type="project" value="InterPro"/>
</dbReference>
<evidence type="ECO:0000256" key="4">
    <source>
        <dbReference type="ARBA" id="ARBA00023029"/>
    </source>
</evidence>
<dbReference type="EMBL" id="BBML01000002">
    <property type="protein sequence ID" value="GAK96415.1"/>
    <property type="molecule type" value="Genomic_DNA"/>
</dbReference>
<dbReference type="STRING" id="319236.BST91_08165"/>
<evidence type="ECO:0000259" key="8">
    <source>
        <dbReference type="Pfam" id="PF21338"/>
    </source>
</evidence>
<keyword evidence="10" id="KW-1185">Reference proteome</keyword>
<proteinExistence type="inferred from homology"/>
<name>A0A090Q048_9FLAO</name>
<dbReference type="InterPro" id="IPR011010">
    <property type="entry name" value="DNA_brk_join_enz"/>
</dbReference>
<evidence type="ECO:0000256" key="1">
    <source>
        <dbReference type="ARBA" id="ARBA00000213"/>
    </source>
</evidence>
<evidence type="ECO:0000313" key="9">
    <source>
        <dbReference type="EMBL" id="GAK96415.1"/>
    </source>
</evidence>
<dbReference type="PROSITE" id="PS52038">
    <property type="entry name" value="TOPO_IB_2"/>
    <property type="match status" value="1"/>
</dbReference>
<dbReference type="InterPro" id="IPR049331">
    <property type="entry name" value="Top1B_N_bact"/>
</dbReference>
<evidence type="ECO:0000256" key="6">
    <source>
        <dbReference type="ARBA" id="ARBA00023235"/>
    </source>
</evidence>
<comment type="similarity">
    <text evidence="2">Belongs to the type IB topoisomerase family.</text>
</comment>
<evidence type="ECO:0000313" key="10">
    <source>
        <dbReference type="Proteomes" id="UP000029221"/>
    </source>
</evidence>
<dbReference type="AlphaFoldDB" id="A0A090Q048"/>
<dbReference type="InterPro" id="IPR035447">
    <property type="entry name" value="DNA_topo_I_N_sf"/>
</dbReference>
<comment type="catalytic activity">
    <reaction evidence="1">
        <text>ATP-independent breakage of single-stranded DNA, followed by passage and rejoining.</text>
        <dbReference type="EC" id="5.6.2.1"/>
    </reaction>
</comment>
<dbReference type="InterPro" id="IPR014711">
    <property type="entry name" value="TopoI_cat_a-hlx-sub_euk"/>
</dbReference>
<dbReference type="InterPro" id="IPR001631">
    <property type="entry name" value="TopoI"/>
</dbReference>
<dbReference type="GO" id="GO:0003917">
    <property type="term" value="F:DNA topoisomerase type I (single strand cut, ATP-independent) activity"/>
    <property type="evidence" value="ECO:0007669"/>
    <property type="project" value="UniProtKB-EC"/>
</dbReference>
<gene>
    <name evidence="9" type="ORF">JCM19294_1928</name>
</gene>
<dbReference type="Pfam" id="PF01028">
    <property type="entry name" value="Topoisom_I"/>
    <property type="match status" value="1"/>
</dbReference>
<evidence type="ECO:0000256" key="3">
    <source>
        <dbReference type="ARBA" id="ARBA00012891"/>
    </source>
</evidence>
<keyword evidence="4" id="KW-0799">Topoisomerase</keyword>
<evidence type="ECO:0000256" key="5">
    <source>
        <dbReference type="ARBA" id="ARBA00023125"/>
    </source>
</evidence>
<evidence type="ECO:0000259" key="7">
    <source>
        <dbReference type="Pfam" id="PF01028"/>
    </source>
</evidence>
<dbReference type="GO" id="GO:0003677">
    <property type="term" value="F:DNA binding"/>
    <property type="evidence" value="ECO:0007669"/>
    <property type="project" value="UniProtKB-KW"/>
</dbReference>
<dbReference type="Pfam" id="PF21338">
    <property type="entry name" value="Top1B_N_bact"/>
    <property type="match status" value="1"/>
</dbReference>
<dbReference type="SUPFAM" id="SSF55869">
    <property type="entry name" value="DNA topoisomerase I domain"/>
    <property type="match status" value="1"/>
</dbReference>
<dbReference type="PRINTS" id="PR00416">
    <property type="entry name" value="EUTPISMRASEI"/>
</dbReference>
<dbReference type="RefSeq" id="WP_042277703.1">
    <property type="nucleotide sequence ID" value="NZ_BBML01000002.1"/>
</dbReference>
<keyword evidence="5" id="KW-0238">DNA-binding</keyword>
<dbReference type="Gene3D" id="3.90.15.10">
    <property type="entry name" value="Topoisomerase I, Chain A, domain 3"/>
    <property type="match status" value="1"/>
</dbReference>
<dbReference type="Proteomes" id="UP000029221">
    <property type="component" value="Unassembled WGS sequence"/>
</dbReference>
<dbReference type="SUPFAM" id="SSF56349">
    <property type="entry name" value="DNA breaking-rejoining enzymes"/>
    <property type="match status" value="1"/>
</dbReference>
<dbReference type="Gene3D" id="3.30.66.10">
    <property type="entry name" value="DNA topoisomerase I domain"/>
    <property type="match status" value="1"/>
</dbReference>
<dbReference type="Gene3D" id="1.10.132.120">
    <property type="match status" value="1"/>
</dbReference>
<dbReference type="eggNOG" id="COG3569">
    <property type="taxonomic scope" value="Bacteria"/>
</dbReference>
<dbReference type="InterPro" id="IPR013500">
    <property type="entry name" value="TopoI_cat_euk"/>
</dbReference>
<sequence length="361" mass="41945">MTLSIEDIRACIEEPEYAAQLADLVYVTDQHLNIHRKKYGRGYTYLIDNESRLTDKAQLKRIKSLVIPPAWQQVRISAIDNGHLQVVGRDAKNRKVYLYHDLWNLVRNQTKFFKMSAFAKALPKIRKQLVNSLQLAGMTREKCLALVIKIMDETYVRIGSSGYAKRNGTYGLSTMRMRHLTDTGSKIIFDFKGKHQIDQHVEIDDVQLVKAIQQCEEIPGWELFQYYDDDGNHQSIESHDVNDYLHTIAGDIFSAKDFRTWGATREFYTFLLQSPDLNTEKDRDANLLQAYDAAAEALGNTRSVCREYYVHPHIADVYKQSGFVDERKEIKELKDRNYFTAIETRIQQLIDDFEIEFKPSI</sequence>
<protein>
    <recommendedName>
        <fullName evidence="3">DNA topoisomerase</fullName>
        <ecNumber evidence="3">5.6.2.1</ecNumber>
    </recommendedName>
</protein>
<reference evidence="9" key="1">
    <citation type="journal article" date="2014" name="Genome Announc.">
        <title>Draft Genome Sequences of Marine Flavobacterium Nonlabens Strains NR17, NR24, NR27, NR32, NR33, and Ara13.</title>
        <authorList>
            <person name="Nakanishi M."/>
            <person name="Meirelles P."/>
            <person name="Suzuki R."/>
            <person name="Takatani N."/>
            <person name="Mino S."/>
            <person name="Suda W."/>
            <person name="Oshima K."/>
            <person name="Hattori M."/>
            <person name="Ohkuma M."/>
            <person name="Hosokawa M."/>
            <person name="Miyashita K."/>
            <person name="Thompson F.L."/>
            <person name="Niwa A."/>
            <person name="Sawabe T."/>
            <person name="Sawabe T."/>
        </authorList>
    </citation>
    <scope>NUCLEOTIDE SEQUENCE [LARGE SCALE GENOMIC DNA]</scope>
    <source>
        <strain evidence="9">JCM 19294</strain>
    </source>
</reference>
<feature type="domain" description="DNA topoisomerase I catalytic core eukaryotic-type" evidence="7">
    <location>
        <begin position="107"/>
        <end position="318"/>
    </location>
</feature>